<dbReference type="PANTHER" id="PTHR43037">
    <property type="entry name" value="UNNAMED PRODUCT-RELATED"/>
    <property type="match status" value="1"/>
</dbReference>
<evidence type="ECO:0000313" key="5">
    <source>
        <dbReference type="Proteomes" id="UP000240974"/>
    </source>
</evidence>
<dbReference type="GO" id="GO:0006508">
    <property type="term" value="P:proteolysis"/>
    <property type="evidence" value="ECO:0007669"/>
    <property type="project" value="InterPro"/>
</dbReference>
<dbReference type="RefSeq" id="WP_107030183.1">
    <property type="nucleotide sequence ID" value="NZ_JAQDCP010000010.1"/>
</dbReference>
<name>A0A2T3FXD4_9FIRM</name>
<comment type="caution">
    <text evidence="4">The sequence shown here is derived from an EMBL/GenBank/DDBJ whole genome shotgun (WGS) entry which is preliminary data.</text>
</comment>
<organism evidence="4 5">
    <name type="scientific">Faecalibacillus intestinalis</name>
    <dbReference type="NCBI Taxonomy" id="1982626"/>
    <lineage>
        <taxon>Bacteria</taxon>
        <taxon>Bacillati</taxon>
        <taxon>Bacillota</taxon>
        <taxon>Erysipelotrichia</taxon>
        <taxon>Erysipelotrichales</taxon>
        <taxon>Coprobacillaceae</taxon>
        <taxon>Faecalibacillus</taxon>
    </lineage>
</organism>
<dbReference type="GO" id="GO:0008236">
    <property type="term" value="F:serine-type peptidase activity"/>
    <property type="evidence" value="ECO:0007669"/>
    <property type="project" value="InterPro"/>
</dbReference>
<evidence type="ECO:0000313" key="4">
    <source>
        <dbReference type="EMBL" id="PST39964.1"/>
    </source>
</evidence>
<dbReference type="Gene3D" id="2.60.40.2180">
    <property type="match status" value="1"/>
</dbReference>
<dbReference type="PANTHER" id="PTHR43037:SF1">
    <property type="entry name" value="BLL1128 PROTEIN"/>
    <property type="match status" value="1"/>
</dbReference>
<dbReference type="InterPro" id="IPR050955">
    <property type="entry name" value="Plant_Biomass_Hydrol_Est"/>
</dbReference>
<dbReference type="Proteomes" id="UP000240974">
    <property type="component" value="Unassembled WGS sequence"/>
</dbReference>
<gene>
    <name evidence="4" type="ORF">C7U54_09825</name>
</gene>
<feature type="chain" id="PRO_5015567228" description="Peptidase S9 prolyl oligopeptidase catalytic domain-containing protein" evidence="2">
    <location>
        <begin position="25"/>
        <end position="477"/>
    </location>
</feature>
<proteinExistence type="predicted"/>
<sequence>MKKITTYLFSMMLLFSFAVIPVYALDGQNVNFDLHSIVYDDGEAIDSVVLKTSNLEIDHSKITKDMFKVHATGTTVYSSQLENEFFGPNSQSGLQHCGLYDEEREVESVEEKNGNIILHLVTNKETKGKNTLDFTANFTTLKGCNSLLNIKYTITLNEGLPLKDGSELSNIQFLQNEKIINEEIDKFSAGESNGLKYQFYTPNNANDGNKHPLIVWFHGGGESGFRGLHYNNLSQLKANRGAVALASDEAQNIFNGAYVLAPQTPHEWSENIDDSTKLINNIIKNNNIDSNRIYSYGCSAGGYMALDMVVHNPNLFAAVVSTCPAIDQQNIKTYGEGRIITDEEIKSINIPTWVIQAKDDTTVKYEESALRVYTLLKDKGAILTTYETGGHSSWIHTAKNEPANNGEHLWQWTAKQSLNDEIKTPVENTIKNEPVKKTSAVKTGDTNHVYLYVVTGSISMAVMAEYIHNKNKKSITK</sequence>
<dbReference type="Pfam" id="PF00326">
    <property type="entry name" value="Peptidase_S9"/>
    <property type="match status" value="1"/>
</dbReference>
<feature type="signal peptide" evidence="2">
    <location>
        <begin position="1"/>
        <end position="24"/>
    </location>
</feature>
<dbReference type="Gene3D" id="3.40.50.1820">
    <property type="entry name" value="alpha/beta hydrolase"/>
    <property type="match status" value="1"/>
</dbReference>
<dbReference type="EMBL" id="PYLQ01000014">
    <property type="protein sequence ID" value="PST39964.1"/>
    <property type="molecule type" value="Genomic_DNA"/>
</dbReference>
<evidence type="ECO:0000256" key="2">
    <source>
        <dbReference type="SAM" id="SignalP"/>
    </source>
</evidence>
<dbReference type="AlphaFoldDB" id="A0A2T3FXD4"/>
<keyword evidence="5" id="KW-1185">Reference proteome</keyword>
<dbReference type="InterPro" id="IPR029058">
    <property type="entry name" value="AB_hydrolase_fold"/>
</dbReference>
<dbReference type="InterPro" id="IPR001375">
    <property type="entry name" value="Peptidase_S9_cat"/>
</dbReference>
<accession>A0A2T3FXD4</accession>
<protein>
    <recommendedName>
        <fullName evidence="3">Peptidase S9 prolyl oligopeptidase catalytic domain-containing protein</fullName>
    </recommendedName>
</protein>
<reference evidence="4 5" key="1">
    <citation type="journal article" date="2019" name="Int. J. Syst. Evol. Microbiol.">
        <title>Faecalibacillus intestinalis gen. nov., sp. nov. and Faecalibacillus faecis sp. nov., isolated from human faeces.</title>
        <authorList>
            <person name="Seo B."/>
            <person name="Jeon K."/>
            <person name="Baek I."/>
            <person name="Lee Y.M."/>
            <person name="Baek K."/>
            <person name="Ko G."/>
        </authorList>
    </citation>
    <scope>NUCLEOTIDE SEQUENCE [LARGE SCALE GENOMIC DNA]</scope>
    <source>
        <strain evidence="4 5">SNUG30099</strain>
    </source>
</reference>
<feature type="domain" description="Peptidase S9 prolyl oligopeptidase catalytic" evidence="3">
    <location>
        <begin position="271"/>
        <end position="333"/>
    </location>
</feature>
<evidence type="ECO:0000256" key="1">
    <source>
        <dbReference type="ARBA" id="ARBA00022729"/>
    </source>
</evidence>
<keyword evidence="1 2" id="KW-0732">Signal</keyword>
<evidence type="ECO:0000259" key="3">
    <source>
        <dbReference type="Pfam" id="PF00326"/>
    </source>
</evidence>
<dbReference type="SUPFAM" id="SSF53474">
    <property type="entry name" value="alpha/beta-Hydrolases"/>
    <property type="match status" value="1"/>
</dbReference>